<dbReference type="GO" id="GO:0016810">
    <property type="term" value="F:hydrolase activity, acting on carbon-nitrogen (but not peptide) bonds"/>
    <property type="evidence" value="ECO:0007669"/>
    <property type="project" value="InterPro"/>
</dbReference>
<dbReference type="GO" id="GO:0035348">
    <property type="term" value="P:acetyl-CoA transmembrane transport"/>
    <property type="evidence" value="ECO:0007669"/>
    <property type="project" value="InterPro"/>
</dbReference>
<feature type="compositionally biased region" description="Polar residues" evidence="5">
    <location>
        <begin position="8"/>
        <end position="19"/>
    </location>
</feature>
<evidence type="ECO:0000256" key="5">
    <source>
        <dbReference type="SAM" id="MobiDB-lite"/>
    </source>
</evidence>
<dbReference type="GeneID" id="20228114"/>
<dbReference type="Gene3D" id="3.20.20.370">
    <property type="entry name" value="Glycoside hydrolase/deacetylase"/>
    <property type="match status" value="1"/>
</dbReference>
<dbReference type="eggNOG" id="KOG3574">
    <property type="taxonomic scope" value="Eukaryota"/>
</dbReference>
<feature type="compositionally biased region" description="Basic and acidic residues" evidence="5">
    <location>
        <begin position="849"/>
        <end position="861"/>
    </location>
</feature>
<comment type="subcellular location">
    <subcellularLocation>
        <location evidence="1">Membrane</location>
        <topology evidence="1">Multi-pass membrane protein</topology>
    </subcellularLocation>
</comment>
<dbReference type="InterPro" id="IPR036259">
    <property type="entry name" value="MFS_trans_sf"/>
</dbReference>
<sequence>MATRRRVQQQPPASPGPTTRSQARAAAQAREADEVRAPLVGGSAAAPSPPPDHDARSVALLMVLYTLQGVPMGLSGAVPLLLAGKASYKMQSLFSLASLPFSLKLLWAPFVDAAYVPAWGRRKTWLVPVQLAIGCLMVASRGRIDAWMADDGSEPNVEALTALFFALYFLCATQDIAVDGWALTMLSEARVGWASTCNSVGQTLGFALSYVGFVALHDEATCNKYLRKEPAVGGLVSLADFVSLCGWAFLLTTLFVAAGKREGDYGAGCDDGERDEKSKEGHGAYDALRELKTAYGQALATLKLPPVVGLCAVLLTCKGAFGAADAVTSIRAIEYGMPKEDIALLAPFLLVCSIALPLVIARRTSGARPLDSFLVGVPLRLALNPLIYYLLEYVKYAHGEGGTAADKVLAFRLYAALSAAREVGSNLMFVSQMAFFARVSDPSFGGTYMTLLNTIANLGGKWPPSLALYAVDALKGFGVDDPFLVELAVCTAGGALWFMVFAPRVLALQAIPPSEWRVSAARASTPPPAVTIEFDGLVVEAAPRRPPPASPMRLVPRTVVAAARLRGVQALVAVVAALVAAACLAPSAALRWGLGAALGAALAAVLGAVYLQPTFATDLVERHEPRVLWRARTKRPVAALTIDDVPNYGASRLEEILSILREHGARATLFVMSACRIQPLVMSACLEDAPDALKAALAAAVGEGLVELGNHGAYDEPAVALADADFVAKHDHCDAAIRRLQEATTWFRPGSGLVDRRVLAWAEARGYRVVLGNCYPHDPLDATRFVNASYLRRRVRPGCVVILHDRWHTPATLRAYFANAPAIRLTTLTEAFALADRGAPGGDWADVGGGRDARAPPDSPRETPGPG</sequence>
<evidence type="ECO:0000256" key="3">
    <source>
        <dbReference type="ARBA" id="ARBA00022989"/>
    </source>
</evidence>
<keyword evidence="4 6" id="KW-0472">Membrane</keyword>
<name>F0Y335_AURAN</name>
<proteinExistence type="predicted"/>
<evidence type="ECO:0000259" key="7">
    <source>
        <dbReference type="Pfam" id="PF01522"/>
    </source>
</evidence>
<feature type="domain" description="NodB homology" evidence="7">
    <location>
        <begin position="632"/>
        <end position="770"/>
    </location>
</feature>
<dbReference type="FunCoup" id="F0Y335">
    <property type="interactions" value="93"/>
</dbReference>
<dbReference type="InterPro" id="IPR024371">
    <property type="entry name" value="AcetylCoA_trans_1-like"/>
</dbReference>
<feature type="transmembrane region" description="Helical" evidence="6">
    <location>
        <begin position="234"/>
        <end position="258"/>
    </location>
</feature>
<dbReference type="GO" id="GO:0005975">
    <property type="term" value="P:carbohydrate metabolic process"/>
    <property type="evidence" value="ECO:0007669"/>
    <property type="project" value="InterPro"/>
</dbReference>
<dbReference type="PANTHER" id="PTHR12778:SF9">
    <property type="entry name" value="ACETYL-COENZYME A TRANSPORTER 1"/>
    <property type="match status" value="1"/>
</dbReference>
<feature type="transmembrane region" description="Helical" evidence="6">
    <location>
        <begin position="123"/>
        <end position="139"/>
    </location>
</feature>
<dbReference type="AlphaFoldDB" id="F0Y335"/>
<dbReference type="SUPFAM" id="SSF103473">
    <property type="entry name" value="MFS general substrate transporter"/>
    <property type="match status" value="1"/>
</dbReference>
<dbReference type="RefSeq" id="XP_009035013.1">
    <property type="nucleotide sequence ID" value="XM_009036765.1"/>
</dbReference>
<feature type="region of interest" description="Disordered" evidence="5">
    <location>
        <begin position="839"/>
        <end position="867"/>
    </location>
</feature>
<feature type="transmembrane region" description="Helical" evidence="6">
    <location>
        <begin position="570"/>
        <end position="590"/>
    </location>
</feature>
<organism evidence="9">
    <name type="scientific">Aureococcus anophagefferens</name>
    <name type="common">Harmful bloom alga</name>
    <dbReference type="NCBI Taxonomy" id="44056"/>
    <lineage>
        <taxon>Eukaryota</taxon>
        <taxon>Sar</taxon>
        <taxon>Stramenopiles</taxon>
        <taxon>Ochrophyta</taxon>
        <taxon>Pelagophyceae</taxon>
        <taxon>Pelagomonadales</taxon>
        <taxon>Pelagomonadaceae</taxon>
        <taxon>Aureococcus</taxon>
    </lineage>
</organism>
<dbReference type="Proteomes" id="UP000002729">
    <property type="component" value="Unassembled WGS sequence"/>
</dbReference>
<dbReference type="InterPro" id="IPR011330">
    <property type="entry name" value="Glyco_hydro/deAcase_b/a-brl"/>
</dbReference>
<keyword evidence="2 6" id="KW-0812">Transmembrane</keyword>
<evidence type="ECO:0000256" key="6">
    <source>
        <dbReference type="SAM" id="Phobius"/>
    </source>
</evidence>
<feature type="compositionally biased region" description="Low complexity" evidence="5">
    <location>
        <begin position="20"/>
        <end position="29"/>
    </location>
</feature>
<evidence type="ECO:0000256" key="4">
    <source>
        <dbReference type="ARBA" id="ARBA00023136"/>
    </source>
</evidence>
<dbReference type="PANTHER" id="PTHR12778">
    <property type="entry name" value="SOLUTE CARRIER FAMILY 33 ACETYL-COA TRANSPORTER -RELATED"/>
    <property type="match status" value="1"/>
</dbReference>
<keyword evidence="3 6" id="KW-1133">Transmembrane helix</keyword>
<feature type="compositionally biased region" description="Low complexity" evidence="5">
    <location>
        <begin position="37"/>
        <end position="46"/>
    </location>
</feature>
<feature type="transmembrane region" description="Helical" evidence="6">
    <location>
        <begin position="93"/>
        <end position="111"/>
    </location>
</feature>
<protein>
    <recommendedName>
        <fullName evidence="7">NodB homology domain-containing protein</fullName>
    </recommendedName>
</protein>
<dbReference type="SUPFAM" id="SSF88713">
    <property type="entry name" value="Glycoside hydrolase/deacetylase"/>
    <property type="match status" value="1"/>
</dbReference>
<dbReference type="CDD" id="cd10958">
    <property type="entry name" value="CE4_NodB_like_2"/>
    <property type="match status" value="1"/>
</dbReference>
<feature type="region of interest" description="Disordered" evidence="5">
    <location>
        <begin position="1"/>
        <end position="52"/>
    </location>
</feature>
<dbReference type="Pfam" id="PF01522">
    <property type="entry name" value="Polysacc_deac_1"/>
    <property type="match status" value="1"/>
</dbReference>
<accession>F0Y335</accession>
<dbReference type="KEGG" id="aaf:AURANDRAFT_71217"/>
<dbReference type="OrthoDB" id="6415790at2759"/>
<evidence type="ECO:0000256" key="1">
    <source>
        <dbReference type="ARBA" id="ARBA00004141"/>
    </source>
</evidence>
<gene>
    <name evidence="8" type="ORF">AURANDRAFT_71217</name>
</gene>
<dbReference type="InParanoid" id="F0Y335"/>
<dbReference type="Pfam" id="PF13000">
    <property type="entry name" value="Acatn"/>
    <property type="match status" value="2"/>
</dbReference>
<feature type="transmembrane region" description="Helical" evidence="6">
    <location>
        <begin position="342"/>
        <end position="361"/>
    </location>
</feature>
<reference evidence="8 9" key="1">
    <citation type="journal article" date="2011" name="Proc. Natl. Acad. Sci. U.S.A.">
        <title>Niche of harmful alga Aureococcus anophagefferens revealed through ecogenomics.</title>
        <authorList>
            <person name="Gobler C.J."/>
            <person name="Berry D.L."/>
            <person name="Dyhrman S.T."/>
            <person name="Wilhelm S.W."/>
            <person name="Salamov A."/>
            <person name="Lobanov A.V."/>
            <person name="Zhang Y."/>
            <person name="Collier J.L."/>
            <person name="Wurch L.L."/>
            <person name="Kustka A.B."/>
            <person name="Dill B.D."/>
            <person name="Shah M."/>
            <person name="VerBerkmoes N.C."/>
            <person name="Kuo A."/>
            <person name="Terry A."/>
            <person name="Pangilinan J."/>
            <person name="Lindquist E.A."/>
            <person name="Lucas S."/>
            <person name="Paulsen I.T."/>
            <person name="Hattenrath-Lehmann T.K."/>
            <person name="Talmage S.C."/>
            <person name="Walker E.A."/>
            <person name="Koch F."/>
            <person name="Burson A.M."/>
            <person name="Marcoval M.A."/>
            <person name="Tang Y.Z."/>
            <person name="Lecleir G.R."/>
            <person name="Coyne K.J."/>
            <person name="Berg G.M."/>
            <person name="Bertrand E.M."/>
            <person name="Saito M.A."/>
            <person name="Gladyshev V.N."/>
            <person name="Grigoriev I.V."/>
        </authorList>
    </citation>
    <scope>NUCLEOTIDE SEQUENCE [LARGE SCALE GENOMIC DNA]</scope>
    <source>
        <strain evidence="9">CCMP 1984</strain>
    </source>
</reference>
<evidence type="ECO:0000313" key="8">
    <source>
        <dbReference type="EMBL" id="EGB10190.1"/>
    </source>
</evidence>
<evidence type="ECO:0000313" key="9">
    <source>
        <dbReference type="Proteomes" id="UP000002729"/>
    </source>
</evidence>
<dbReference type="InterPro" id="IPR004752">
    <property type="entry name" value="AmpG_permease/AT-1"/>
</dbReference>
<dbReference type="InterPro" id="IPR002509">
    <property type="entry name" value="NODB_dom"/>
</dbReference>
<dbReference type="EMBL" id="GL833124">
    <property type="protein sequence ID" value="EGB10190.1"/>
    <property type="molecule type" value="Genomic_DNA"/>
</dbReference>
<dbReference type="GO" id="GO:0008521">
    <property type="term" value="F:acetyl-CoA transmembrane transporter activity"/>
    <property type="evidence" value="ECO:0007669"/>
    <property type="project" value="InterPro"/>
</dbReference>
<keyword evidence="9" id="KW-1185">Reference proteome</keyword>
<dbReference type="GO" id="GO:0016020">
    <property type="term" value="C:membrane"/>
    <property type="evidence" value="ECO:0007669"/>
    <property type="project" value="UniProtKB-SubCell"/>
</dbReference>
<evidence type="ECO:0000256" key="2">
    <source>
        <dbReference type="ARBA" id="ARBA00022692"/>
    </source>
</evidence>